<dbReference type="PROSITE" id="PS50178">
    <property type="entry name" value="ZF_FYVE"/>
    <property type="match status" value="1"/>
</dbReference>
<dbReference type="InterPro" id="IPR051092">
    <property type="entry name" value="FYVE_RhoGEF_PH"/>
</dbReference>
<feature type="region of interest" description="Disordered" evidence="9">
    <location>
        <begin position="135"/>
        <end position="208"/>
    </location>
</feature>
<dbReference type="SUPFAM" id="SSF50729">
    <property type="entry name" value="PH domain-like"/>
    <property type="match status" value="1"/>
</dbReference>
<accession>A0A9P5VNT1</accession>
<protein>
    <submittedName>
        <fullName evidence="13">Uncharacterized protein</fullName>
    </submittedName>
</protein>
<feature type="domain" description="FYVE-type" evidence="12">
    <location>
        <begin position="985"/>
        <end position="1038"/>
    </location>
</feature>
<evidence type="ECO:0000256" key="2">
    <source>
        <dbReference type="ARBA" id="ARBA00022490"/>
    </source>
</evidence>
<keyword evidence="5 8" id="KW-0863">Zinc-finger</keyword>
<dbReference type="Proteomes" id="UP000696485">
    <property type="component" value="Unassembled WGS sequence"/>
</dbReference>
<dbReference type="SUPFAM" id="SSF57903">
    <property type="entry name" value="FYVE/PHD zinc finger"/>
    <property type="match status" value="2"/>
</dbReference>
<dbReference type="InterPro" id="IPR035899">
    <property type="entry name" value="DBL_dom_sf"/>
</dbReference>
<reference evidence="13" key="1">
    <citation type="journal article" date="2020" name="Fungal Divers.">
        <title>Resolving the Mortierellaceae phylogeny through synthesis of multi-gene phylogenetics and phylogenomics.</title>
        <authorList>
            <person name="Vandepol N."/>
            <person name="Liber J."/>
            <person name="Desiro A."/>
            <person name="Na H."/>
            <person name="Kennedy M."/>
            <person name="Barry K."/>
            <person name="Grigoriev I.V."/>
            <person name="Miller A.N."/>
            <person name="O'Donnell K."/>
            <person name="Stajich J.E."/>
            <person name="Bonito G."/>
        </authorList>
    </citation>
    <scope>NUCLEOTIDE SEQUENCE</scope>
    <source>
        <strain evidence="13">NVP1</strain>
    </source>
</reference>
<dbReference type="Pfam" id="PF00621">
    <property type="entry name" value="RhoGEF"/>
    <property type="match status" value="1"/>
</dbReference>
<feature type="compositionally biased region" description="Polar residues" evidence="9">
    <location>
        <begin position="252"/>
        <end position="262"/>
    </location>
</feature>
<feature type="region of interest" description="Disordered" evidence="9">
    <location>
        <begin position="585"/>
        <end position="621"/>
    </location>
</feature>
<dbReference type="CDD" id="cd00160">
    <property type="entry name" value="RhoGEF"/>
    <property type="match status" value="1"/>
</dbReference>
<feature type="region of interest" description="Disordered" evidence="9">
    <location>
        <begin position="1110"/>
        <end position="1143"/>
    </location>
</feature>
<dbReference type="Pfam" id="PF01363">
    <property type="entry name" value="FYVE"/>
    <property type="match status" value="2"/>
</dbReference>
<keyword evidence="6" id="KW-0862">Zinc</keyword>
<dbReference type="GO" id="GO:0005856">
    <property type="term" value="C:cytoskeleton"/>
    <property type="evidence" value="ECO:0007669"/>
    <property type="project" value="UniProtKB-SubCell"/>
</dbReference>
<dbReference type="InterPro" id="IPR013083">
    <property type="entry name" value="Znf_RING/FYVE/PHD"/>
</dbReference>
<feature type="compositionally biased region" description="Low complexity" evidence="9">
    <location>
        <begin position="408"/>
        <end position="424"/>
    </location>
</feature>
<dbReference type="GO" id="GO:0005085">
    <property type="term" value="F:guanyl-nucleotide exchange factor activity"/>
    <property type="evidence" value="ECO:0007669"/>
    <property type="project" value="UniProtKB-KW"/>
</dbReference>
<feature type="compositionally biased region" description="Low complexity" evidence="9">
    <location>
        <begin position="1"/>
        <end position="11"/>
    </location>
</feature>
<dbReference type="EMBL" id="JAAAUY010000125">
    <property type="protein sequence ID" value="KAF9334895.1"/>
    <property type="molecule type" value="Genomic_DNA"/>
</dbReference>
<evidence type="ECO:0000259" key="12">
    <source>
        <dbReference type="PROSITE" id="PS50178"/>
    </source>
</evidence>
<comment type="caution">
    <text evidence="13">The sequence shown here is derived from an EMBL/GenBank/DDBJ whole genome shotgun (WGS) entry which is preliminary data.</text>
</comment>
<evidence type="ECO:0000256" key="1">
    <source>
        <dbReference type="ARBA" id="ARBA00004245"/>
    </source>
</evidence>
<dbReference type="Gene3D" id="2.30.29.30">
    <property type="entry name" value="Pleckstrin-homology domain (PH domain)/Phosphotyrosine-binding domain (PTB)"/>
    <property type="match status" value="1"/>
</dbReference>
<evidence type="ECO:0000313" key="13">
    <source>
        <dbReference type="EMBL" id="KAF9334895.1"/>
    </source>
</evidence>
<feature type="region of interest" description="Disordered" evidence="9">
    <location>
        <begin position="363"/>
        <end position="432"/>
    </location>
</feature>
<sequence length="1348" mass="146865">MSTTSSTFKSPSSPPPVHSHQGPYNIRRIHKVHAGASRINSSPSIRQSWLFPTNRASPSTALPETTSVMTLNQRPQNIRSEHPPLSTSSSSAAAAYAVSPTLSSNSAMHQKRNFSGSARSRLSKIDRLSKMMLNPNASAPSLLDTSSPFPPSSPRRARLSQVHKDTSSAPDPSLSPLSSLSSESNSGTKGAASSSNICPSPHQHISAQTSYPRHIIMRSSSPHRALDNTTDGDALSSSLPSASAFPDGVEISTGNSTSTSNDKSGRHTSMPLPRPGWRLYDVLDQEDSDSQHDHDGSGSGFGSSGTDDHHSFHYSASNASSTSNLAHHGRQESISSFYTATPNASNLDLSFGSSLNNLNTLDNSTTESHLSTSPSQTSYASSYNLPPPPQLLPKAVRNNKSPLALKRSSTMSNSSVSLSSTNASKGSMPKSSLSNDAILASKTLTLERQKFIVEILRTERSYVDGLVVLQTLFYEPLNASHATNSNSGMNTTTSFSLNTTHSYKYNNNSISSLNNTSNHNINTGPTPTSPYYATSTMGSNSTLSAAAAPLLSKKSVNEIFSNFSEILQVNTLLLTQLETRICGTTFSTGWESDEDEEGDREGPDEDQEDEDPEGIARGRKPDQVLVTVGSQGGEQEQLLVLDQDWCVGDIFIEIAPFLKMYSNYVKTYTSALAHINDCMTRSDRFTEFVKTTSRRPECKNLDFQSYLMLPVQRIPRYRMLLEGLLRHTPEDHPDHRKLETAFRSMEKTANFVNETIRQHEMFGEMVNLQSKIAGLNERLIIPGRALLKRGNVWKICRRNVQQRLIILFSDCILWTSPSLNPLDETLTFHRKVELENCTVIGVDGPDPTKNAFQIMSPDKSSQVYVETLREKEAWMEAIRKAKADYLLAKTTLKISITPMQSISAAATSFGAGLLKTGRETAGGLWSPQLFNSDSRAFTFGGHQSADHEGGGTMSSMDGGPHNSMQARPQPLRVVENYNAPVWIPDQSATRCMICKEEFGTLIRRKHHCRACGKVTILIKAGNSEKEGRACDECIDTMFPEEAHVAPVKHILPSPEPSPVEANSPHHSGIESDRRVSNSSLDGVVVCPEDYVETQSTGATGMVRGFVEAGLSRMKSRPSQPVDTSETSTTRGCNRRSDTITIPPDQSSSHVKACGLCKTEFTFFVRRNTCQQCHRVVCSDCLTKKQIDHVVLMALEAEREAKEQARVQEEAVANLAVGADNNQNELDANDSSRSGLQQCLSDSAVPVGTEPVVQPGQRSQSYTQETNTGGFGSGWRAIKGNTDSGYGRMDKLCDPCYLGLSSDQVKVLESGGGWEYYQATLSKNQTQDIAAALAVSHLDGKDNADDEAA</sequence>
<name>A0A9P5VNT1_9FUNG</name>
<feature type="compositionally biased region" description="Low complexity" evidence="9">
    <location>
        <begin position="167"/>
        <end position="186"/>
    </location>
</feature>
<feature type="compositionally biased region" description="Low complexity" evidence="9">
    <location>
        <begin position="363"/>
        <end position="383"/>
    </location>
</feature>
<evidence type="ECO:0000256" key="4">
    <source>
        <dbReference type="ARBA" id="ARBA00022723"/>
    </source>
</evidence>
<dbReference type="InterPro" id="IPR001849">
    <property type="entry name" value="PH_domain"/>
</dbReference>
<dbReference type="GO" id="GO:0005737">
    <property type="term" value="C:cytoplasm"/>
    <property type="evidence" value="ECO:0007669"/>
    <property type="project" value="TreeGrafter"/>
</dbReference>
<feature type="region of interest" description="Disordered" evidence="9">
    <location>
        <begin position="1"/>
        <end position="24"/>
    </location>
</feature>
<dbReference type="PANTHER" id="PTHR12673">
    <property type="entry name" value="FACIOGENITAL DYSPLASIA PROTEIN"/>
    <property type="match status" value="1"/>
</dbReference>
<keyword evidence="14" id="KW-1185">Reference proteome</keyword>
<dbReference type="GO" id="GO:0008270">
    <property type="term" value="F:zinc ion binding"/>
    <property type="evidence" value="ECO:0007669"/>
    <property type="project" value="UniProtKB-KW"/>
</dbReference>
<dbReference type="SMART" id="SM00064">
    <property type="entry name" value="FYVE"/>
    <property type="match status" value="2"/>
</dbReference>
<dbReference type="InterPro" id="IPR011011">
    <property type="entry name" value="Znf_FYVE_PHD"/>
</dbReference>
<dbReference type="SMART" id="SM00325">
    <property type="entry name" value="RhoGEF"/>
    <property type="match status" value="1"/>
</dbReference>
<keyword evidence="3" id="KW-0344">Guanine-nucleotide releasing factor</keyword>
<evidence type="ECO:0000259" key="10">
    <source>
        <dbReference type="PROSITE" id="PS50003"/>
    </source>
</evidence>
<keyword evidence="4" id="KW-0479">Metal-binding</keyword>
<comment type="subcellular location">
    <subcellularLocation>
        <location evidence="1">Cytoplasm</location>
        <location evidence="1">Cytoskeleton</location>
    </subcellularLocation>
</comment>
<gene>
    <name evidence="13" type="ORF">BG006_001300</name>
</gene>
<dbReference type="InterPro" id="IPR000219">
    <property type="entry name" value="DH_dom"/>
</dbReference>
<feature type="compositionally biased region" description="Low complexity" evidence="9">
    <location>
        <begin position="234"/>
        <end position="244"/>
    </location>
</feature>
<dbReference type="SMART" id="SM00233">
    <property type="entry name" value="PH"/>
    <property type="match status" value="1"/>
</dbReference>
<evidence type="ECO:0000256" key="6">
    <source>
        <dbReference type="ARBA" id="ARBA00022833"/>
    </source>
</evidence>
<evidence type="ECO:0000256" key="9">
    <source>
        <dbReference type="SAM" id="MobiDB-lite"/>
    </source>
</evidence>
<dbReference type="Gene3D" id="3.30.40.10">
    <property type="entry name" value="Zinc/RING finger domain, C3HC4 (zinc finger)"/>
    <property type="match status" value="2"/>
</dbReference>
<organism evidence="13 14">
    <name type="scientific">Podila minutissima</name>
    <dbReference type="NCBI Taxonomy" id="64525"/>
    <lineage>
        <taxon>Eukaryota</taxon>
        <taxon>Fungi</taxon>
        <taxon>Fungi incertae sedis</taxon>
        <taxon>Mucoromycota</taxon>
        <taxon>Mortierellomycotina</taxon>
        <taxon>Mortierellomycetes</taxon>
        <taxon>Mortierellales</taxon>
        <taxon>Mortierellaceae</taxon>
        <taxon>Podila</taxon>
    </lineage>
</organism>
<feature type="region of interest" description="Disordered" evidence="9">
    <location>
        <begin position="1054"/>
        <end position="1074"/>
    </location>
</feature>
<evidence type="ECO:0000313" key="14">
    <source>
        <dbReference type="Proteomes" id="UP000696485"/>
    </source>
</evidence>
<dbReference type="PROSITE" id="PS50003">
    <property type="entry name" value="PH_DOMAIN"/>
    <property type="match status" value="1"/>
</dbReference>
<dbReference type="InterPro" id="IPR011993">
    <property type="entry name" value="PH-like_dom_sf"/>
</dbReference>
<evidence type="ECO:0000259" key="11">
    <source>
        <dbReference type="PROSITE" id="PS50010"/>
    </source>
</evidence>
<evidence type="ECO:0000256" key="3">
    <source>
        <dbReference type="ARBA" id="ARBA00022658"/>
    </source>
</evidence>
<keyword evidence="2" id="KW-0963">Cytoplasm</keyword>
<dbReference type="InterPro" id="IPR017455">
    <property type="entry name" value="Znf_FYVE-rel"/>
</dbReference>
<feature type="compositionally biased region" description="Acidic residues" evidence="9">
    <location>
        <begin position="591"/>
        <end position="613"/>
    </location>
</feature>
<proteinExistence type="predicted"/>
<evidence type="ECO:0000256" key="8">
    <source>
        <dbReference type="PROSITE-ProRule" id="PRU00091"/>
    </source>
</evidence>
<dbReference type="PANTHER" id="PTHR12673:SF159">
    <property type="entry name" value="LD03170P"/>
    <property type="match status" value="1"/>
</dbReference>
<keyword evidence="7" id="KW-0206">Cytoskeleton</keyword>
<dbReference type="Pfam" id="PF00169">
    <property type="entry name" value="PH"/>
    <property type="match status" value="1"/>
</dbReference>
<feature type="region of interest" description="Disordered" evidence="9">
    <location>
        <begin position="223"/>
        <end position="327"/>
    </location>
</feature>
<feature type="compositionally biased region" description="Polar residues" evidence="9">
    <location>
        <begin position="187"/>
        <end position="208"/>
    </location>
</feature>
<dbReference type="PROSITE" id="PS50010">
    <property type="entry name" value="DH_2"/>
    <property type="match status" value="1"/>
</dbReference>
<evidence type="ECO:0000256" key="7">
    <source>
        <dbReference type="ARBA" id="ARBA00023212"/>
    </source>
</evidence>
<dbReference type="SUPFAM" id="SSF48065">
    <property type="entry name" value="DBL homology domain (DH-domain)"/>
    <property type="match status" value="1"/>
</dbReference>
<dbReference type="Gene3D" id="1.20.900.10">
    <property type="entry name" value="Dbl homology (DH) domain"/>
    <property type="match status" value="1"/>
</dbReference>
<evidence type="ECO:0000256" key="5">
    <source>
        <dbReference type="ARBA" id="ARBA00022771"/>
    </source>
</evidence>
<dbReference type="CDD" id="cd00065">
    <property type="entry name" value="FYVE_like_SF"/>
    <property type="match status" value="1"/>
</dbReference>
<dbReference type="InterPro" id="IPR000306">
    <property type="entry name" value="Znf_FYVE"/>
</dbReference>
<feature type="compositionally biased region" description="Low complexity" evidence="9">
    <location>
        <begin position="313"/>
        <end position="326"/>
    </location>
</feature>
<feature type="domain" description="DH" evidence="11">
    <location>
        <begin position="447"/>
        <end position="755"/>
    </location>
</feature>
<feature type="compositionally biased region" description="Polar residues" evidence="9">
    <location>
        <begin position="1116"/>
        <end position="1131"/>
    </location>
</feature>
<feature type="domain" description="PH" evidence="10">
    <location>
        <begin position="785"/>
        <end position="883"/>
    </location>
</feature>